<name>A0A6N2XED0_CLOIN</name>
<proteinExistence type="predicted"/>
<dbReference type="AlphaFoldDB" id="A0A6N2XED0"/>
<sequence>MMKHANIMLNVMNDVITPEDAVEEVRRMSDPVVYVRVPFDEMVLITRKSGYVESYDALQLTREWLHTPEDVFIRQYGFKWQPPETCIKTVLGKESKKWKD</sequence>
<reference evidence="1" key="1">
    <citation type="submission" date="2019-11" db="EMBL/GenBank/DDBJ databases">
        <authorList>
            <person name="Feng L."/>
        </authorList>
    </citation>
    <scope>NUCLEOTIDE SEQUENCE</scope>
    <source>
        <strain evidence="1">CinnocuumLFYP12</strain>
    </source>
</reference>
<gene>
    <name evidence="1" type="ORF">CILFYP12_04308</name>
</gene>
<organism evidence="1">
    <name type="scientific">Clostridium innocuum</name>
    <dbReference type="NCBI Taxonomy" id="1522"/>
    <lineage>
        <taxon>Bacteria</taxon>
        <taxon>Bacillati</taxon>
        <taxon>Bacillota</taxon>
        <taxon>Clostridia</taxon>
        <taxon>Eubacteriales</taxon>
        <taxon>Clostridiaceae</taxon>
        <taxon>Clostridium</taxon>
    </lineage>
</organism>
<dbReference type="EMBL" id="CACRTE010000058">
    <property type="protein sequence ID" value="VYT52585.1"/>
    <property type="molecule type" value="Genomic_DNA"/>
</dbReference>
<accession>A0A6N2XED0</accession>
<protein>
    <submittedName>
        <fullName evidence="1">Uncharacterized protein</fullName>
    </submittedName>
</protein>
<evidence type="ECO:0000313" key="1">
    <source>
        <dbReference type="EMBL" id="VYT52585.1"/>
    </source>
</evidence>